<dbReference type="EMBL" id="CP034184">
    <property type="protein sequence ID" value="AZI44235.1"/>
    <property type="molecule type" value="Genomic_DNA"/>
</dbReference>
<feature type="transmembrane region" description="Helical" evidence="1">
    <location>
        <begin position="58"/>
        <end position="89"/>
    </location>
</feature>
<evidence type="ECO:0000313" key="4">
    <source>
        <dbReference type="Proteomes" id="UP000276417"/>
    </source>
</evidence>
<keyword evidence="1" id="KW-1133">Transmembrane helix</keyword>
<evidence type="ECO:0000259" key="2">
    <source>
        <dbReference type="Pfam" id="PF14242"/>
    </source>
</evidence>
<name>A0A3G8YH07_9DEIO</name>
<dbReference type="RefSeq" id="WP_124873678.1">
    <property type="nucleotide sequence ID" value="NZ_CP034184.1"/>
</dbReference>
<feature type="domain" description="DUF4342" evidence="2">
    <location>
        <begin position="19"/>
        <end position="99"/>
    </location>
</feature>
<sequence length="119" mass="12222">MNVQNKTTVSEAAAIPTDSTFVEELQMSGADLVGQLHELMKEGNARRVTVLNEHGDELISISLTLGAVAGGLVALSVPALAAVGALAALATHVKVIVTRDSPAQAPVEEGLPEQVAMTP</sequence>
<organism evidence="3 4">
    <name type="scientific">Deinococcus psychrotolerans</name>
    <dbReference type="NCBI Taxonomy" id="2489213"/>
    <lineage>
        <taxon>Bacteria</taxon>
        <taxon>Thermotogati</taxon>
        <taxon>Deinococcota</taxon>
        <taxon>Deinococci</taxon>
        <taxon>Deinococcales</taxon>
        <taxon>Deinococcaceae</taxon>
        <taxon>Deinococcus</taxon>
    </lineage>
</organism>
<proteinExistence type="predicted"/>
<dbReference type="InterPro" id="IPR025642">
    <property type="entry name" value="DUF4342"/>
</dbReference>
<keyword evidence="4" id="KW-1185">Reference proteome</keyword>
<protein>
    <submittedName>
        <fullName evidence="3">DUF4342 domain-containing protein</fullName>
    </submittedName>
</protein>
<keyword evidence="1" id="KW-0472">Membrane</keyword>
<evidence type="ECO:0000313" key="3">
    <source>
        <dbReference type="EMBL" id="AZI44235.1"/>
    </source>
</evidence>
<dbReference type="OrthoDB" id="677607at2"/>
<dbReference type="Pfam" id="PF14242">
    <property type="entry name" value="DUF4342"/>
    <property type="match status" value="1"/>
</dbReference>
<evidence type="ECO:0000256" key="1">
    <source>
        <dbReference type="SAM" id="Phobius"/>
    </source>
</evidence>
<dbReference type="Proteomes" id="UP000276417">
    <property type="component" value="Chromosome 2"/>
</dbReference>
<gene>
    <name evidence="3" type="ORF">EHF33_15165</name>
</gene>
<dbReference type="KEGG" id="dph:EHF33_15165"/>
<reference evidence="3 4" key="1">
    <citation type="submission" date="2018-11" db="EMBL/GenBank/DDBJ databases">
        <title>Deinococcus shelandsis sp. nov., isolated from South Shetland Islands soil of Antarctica.</title>
        <authorList>
            <person name="Tian J."/>
        </authorList>
    </citation>
    <scope>NUCLEOTIDE SEQUENCE [LARGE SCALE GENOMIC DNA]</scope>
    <source>
        <strain evidence="3 4">S14-83T</strain>
    </source>
</reference>
<keyword evidence="1" id="KW-0812">Transmembrane</keyword>
<dbReference type="AlphaFoldDB" id="A0A3G8YH07"/>
<accession>A0A3G8YH07</accession>